<protein>
    <submittedName>
        <fullName evidence="2">Uncharacterized protein</fullName>
    </submittedName>
</protein>
<evidence type="ECO:0000313" key="3">
    <source>
        <dbReference type="Proteomes" id="UP000019132"/>
    </source>
</evidence>
<keyword evidence="3" id="KW-1185">Reference proteome</keyword>
<name>K3WJG8_GLOUD</name>
<dbReference type="Proteomes" id="UP000019132">
    <property type="component" value="Unassembled WGS sequence"/>
</dbReference>
<feature type="transmembrane region" description="Helical" evidence="1">
    <location>
        <begin position="120"/>
        <end position="138"/>
    </location>
</feature>
<dbReference type="VEuPathDB" id="FungiDB:PYU1_G005099"/>
<reference evidence="3" key="1">
    <citation type="journal article" date="2010" name="Genome Biol.">
        <title>Genome sequence of the necrotrophic plant pathogen Pythium ultimum reveals original pathogenicity mechanisms and effector repertoire.</title>
        <authorList>
            <person name="Levesque C.A."/>
            <person name="Brouwer H."/>
            <person name="Cano L."/>
            <person name="Hamilton J.P."/>
            <person name="Holt C."/>
            <person name="Huitema E."/>
            <person name="Raffaele S."/>
            <person name="Robideau G.P."/>
            <person name="Thines M."/>
            <person name="Win J."/>
            <person name="Zerillo M.M."/>
            <person name="Beakes G.W."/>
            <person name="Boore J.L."/>
            <person name="Busam D."/>
            <person name="Dumas B."/>
            <person name="Ferriera S."/>
            <person name="Fuerstenberg S.I."/>
            <person name="Gachon C.M."/>
            <person name="Gaulin E."/>
            <person name="Govers F."/>
            <person name="Grenville-Briggs L."/>
            <person name="Horner N."/>
            <person name="Hostetler J."/>
            <person name="Jiang R.H."/>
            <person name="Johnson J."/>
            <person name="Krajaejun T."/>
            <person name="Lin H."/>
            <person name="Meijer H.J."/>
            <person name="Moore B."/>
            <person name="Morris P."/>
            <person name="Phuntmart V."/>
            <person name="Puiu D."/>
            <person name="Shetty J."/>
            <person name="Stajich J.E."/>
            <person name="Tripathy S."/>
            <person name="Wawra S."/>
            <person name="van West P."/>
            <person name="Whitty B.R."/>
            <person name="Coutinho P.M."/>
            <person name="Henrissat B."/>
            <person name="Martin F."/>
            <person name="Thomas P.D."/>
            <person name="Tyler B.M."/>
            <person name="De Vries R.P."/>
            <person name="Kamoun S."/>
            <person name="Yandell M."/>
            <person name="Tisserat N."/>
            <person name="Buell C.R."/>
        </authorList>
    </citation>
    <scope>NUCLEOTIDE SEQUENCE</scope>
    <source>
        <strain evidence="3">DAOM:BR144</strain>
    </source>
</reference>
<feature type="transmembrane region" description="Helical" evidence="1">
    <location>
        <begin position="63"/>
        <end position="87"/>
    </location>
</feature>
<dbReference type="AlphaFoldDB" id="K3WJG8"/>
<keyword evidence="1" id="KW-1133">Transmembrane helix</keyword>
<evidence type="ECO:0000256" key="1">
    <source>
        <dbReference type="SAM" id="Phobius"/>
    </source>
</evidence>
<reference evidence="2" key="3">
    <citation type="submission" date="2015-02" db="UniProtKB">
        <authorList>
            <consortium name="EnsemblProtists"/>
        </authorList>
    </citation>
    <scope>IDENTIFICATION</scope>
    <source>
        <strain evidence="2">DAOM BR144</strain>
    </source>
</reference>
<dbReference type="HOGENOM" id="CLU_108708_0_0_1"/>
<reference evidence="3" key="2">
    <citation type="submission" date="2010-04" db="EMBL/GenBank/DDBJ databases">
        <authorList>
            <person name="Buell R."/>
            <person name="Hamilton J."/>
            <person name="Hostetler J."/>
        </authorList>
    </citation>
    <scope>NUCLEOTIDE SEQUENCE [LARGE SCALE GENOMIC DNA]</scope>
    <source>
        <strain evidence="3">DAOM:BR144</strain>
    </source>
</reference>
<dbReference type="InParanoid" id="K3WJG8"/>
<sequence length="210" mass="23622">MTESLGECCTGSALFVFNGVDLLCGVVLTVYSLFLAPILSVGGLLVLSALMSWCGASNRSCSVCLALSSYLLILLALAELILAIVIFTQGDRIDQFLHDHQTELKLTDEELRKLENNKFLPAYFLIGLFAMEVLRFCCSSELQRARHRHKYHYRSLNTLRDLDDELITVQKEKEISTKYAGLKDKYRKKYAAPEVSSTATYHEKVSILNV</sequence>
<keyword evidence="1" id="KW-0472">Membrane</keyword>
<accession>K3WJG8</accession>
<dbReference type="OMA" id="RFCCSSE"/>
<evidence type="ECO:0000313" key="2">
    <source>
        <dbReference type="EnsemblProtists" id="PYU1_T005110"/>
    </source>
</evidence>
<dbReference type="EnsemblProtists" id="PYU1_T005110">
    <property type="protein sequence ID" value="PYU1_T005110"/>
    <property type="gene ID" value="PYU1_G005099"/>
</dbReference>
<proteinExistence type="predicted"/>
<feature type="transmembrane region" description="Helical" evidence="1">
    <location>
        <begin position="30"/>
        <end position="51"/>
    </location>
</feature>
<organism evidence="2 3">
    <name type="scientific">Globisporangium ultimum (strain ATCC 200006 / CBS 805.95 / DAOM BR144)</name>
    <name type="common">Pythium ultimum</name>
    <dbReference type="NCBI Taxonomy" id="431595"/>
    <lineage>
        <taxon>Eukaryota</taxon>
        <taxon>Sar</taxon>
        <taxon>Stramenopiles</taxon>
        <taxon>Oomycota</taxon>
        <taxon>Peronosporomycetes</taxon>
        <taxon>Pythiales</taxon>
        <taxon>Pythiaceae</taxon>
        <taxon>Globisporangium</taxon>
    </lineage>
</organism>
<dbReference type="EMBL" id="GL376564">
    <property type="status" value="NOT_ANNOTATED_CDS"/>
    <property type="molecule type" value="Genomic_DNA"/>
</dbReference>
<keyword evidence="1" id="KW-0812">Transmembrane</keyword>
<dbReference type="eggNOG" id="ENOG502S15E">
    <property type="taxonomic scope" value="Eukaryota"/>
</dbReference>